<keyword evidence="15" id="KW-1185">Reference proteome</keyword>
<dbReference type="Pfam" id="PF00092">
    <property type="entry name" value="VWA"/>
    <property type="match status" value="1"/>
</dbReference>
<dbReference type="SMART" id="SM00159">
    <property type="entry name" value="PTX"/>
    <property type="match status" value="1"/>
</dbReference>
<dbReference type="FunFam" id="2.60.120.200:FF:000012">
    <property type="entry name" value="neuronal pentraxin receptor"/>
    <property type="match status" value="1"/>
</dbReference>
<dbReference type="FunFam" id="2.10.25.10:FF:000230">
    <property type="entry name" value="Delta-like protein"/>
    <property type="match status" value="1"/>
</dbReference>
<dbReference type="InterPro" id="IPR013032">
    <property type="entry name" value="EGF-like_CS"/>
</dbReference>
<comment type="caution">
    <text evidence="8">Lacks conserved residue(s) required for the propagation of feature annotation.</text>
</comment>
<dbReference type="Pfam" id="PF12661">
    <property type="entry name" value="hEGF"/>
    <property type="match status" value="1"/>
</dbReference>
<dbReference type="GO" id="GO:0032991">
    <property type="term" value="C:protein-containing complex"/>
    <property type="evidence" value="ECO:0007669"/>
    <property type="project" value="UniProtKB-ARBA"/>
</dbReference>
<dbReference type="KEGG" id="tpal:117653847"/>
<evidence type="ECO:0000256" key="5">
    <source>
        <dbReference type="ARBA" id="ARBA00022837"/>
    </source>
</evidence>
<accession>A0A6P9AC04</accession>
<dbReference type="PROSITE" id="PS01186">
    <property type="entry name" value="EGF_2"/>
    <property type="match status" value="5"/>
</dbReference>
<dbReference type="Gene3D" id="2.10.50.10">
    <property type="entry name" value="Tumor Necrosis Factor Receptor, subunit A, domain 2"/>
    <property type="match status" value="2"/>
</dbReference>
<dbReference type="GO" id="GO:0048666">
    <property type="term" value="P:neuron development"/>
    <property type="evidence" value="ECO:0007669"/>
    <property type="project" value="UniProtKB-ARBA"/>
</dbReference>
<keyword evidence="1 8" id="KW-0245">EGF-like domain</keyword>
<feature type="disulfide bond" evidence="8">
    <location>
        <begin position="1241"/>
        <end position="1250"/>
    </location>
</feature>
<dbReference type="FunFam" id="2.10.25.10:FF:000472">
    <property type="entry name" value="Uncharacterized protein, isoform A"/>
    <property type="match status" value="2"/>
</dbReference>
<feature type="domain" description="EGF-like" evidence="10">
    <location>
        <begin position="1253"/>
        <end position="1289"/>
    </location>
</feature>
<keyword evidence="5" id="KW-0106">Calcium</keyword>
<feature type="domain" description="Pentraxin (PTX)" evidence="14">
    <location>
        <begin position="1411"/>
        <end position="1612"/>
    </location>
</feature>
<evidence type="ECO:0000259" key="14">
    <source>
        <dbReference type="PROSITE" id="PS51828"/>
    </source>
</evidence>
<dbReference type="InterPro" id="IPR003410">
    <property type="entry name" value="HYR_dom"/>
</dbReference>
<dbReference type="RefSeq" id="XP_034255698.1">
    <property type="nucleotide sequence ID" value="XM_034399807.1"/>
</dbReference>
<feature type="domain" description="Sushi" evidence="13">
    <location>
        <begin position="493"/>
        <end position="557"/>
    </location>
</feature>
<dbReference type="CDD" id="cd01450">
    <property type="entry name" value="vWFA_subfamily_ECM"/>
    <property type="match status" value="1"/>
</dbReference>
<feature type="domain" description="Sushi" evidence="13">
    <location>
        <begin position="1675"/>
        <end position="1732"/>
    </location>
</feature>
<evidence type="ECO:0000256" key="8">
    <source>
        <dbReference type="PROSITE-ProRule" id="PRU00076"/>
    </source>
</evidence>
<dbReference type="InterPro" id="IPR001759">
    <property type="entry name" value="PTX_dom"/>
</dbReference>
<feature type="domain" description="EGF-like" evidence="10">
    <location>
        <begin position="1175"/>
        <end position="1212"/>
    </location>
</feature>
<evidence type="ECO:0000256" key="7">
    <source>
        <dbReference type="ARBA" id="ARBA00023180"/>
    </source>
</evidence>
<dbReference type="SUPFAM" id="SSF53300">
    <property type="entry name" value="vWA-like"/>
    <property type="match status" value="1"/>
</dbReference>
<evidence type="ECO:0000256" key="1">
    <source>
        <dbReference type="ARBA" id="ARBA00022536"/>
    </source>
</evidence>
<dbReference type="CDD" id="cd00033">
    <property type="entry name" value="CCP"/>
    <property type="match status" value="9"/>
</dbReference>
<dbReference type="GO" id="GO:0000902">
    <property type="term" value="P:cell morphogenesis"/>
    <property type="evidence" value="ECO:0007669"/>
    <property type="project" value="UniProtKB-ARBA"/>
</dbReference>
<dbReference type="Gene3D" id="3.40.50.410">
    <property type="entry name" value="von Willebrand factor, type A domain"/>
    <property type="match status" value="1"/>
</dbReference>
<dbReference type="Gene3D" id="2.60.120.200">
    <property type="match status" value="1"/>
</dbReference>
<keyword evidence="3" id="KW-0732">Signal</keyword>
<feature type="domain" description="Sushi" evidence="13">
    <location>
        <begin position="1613"/>
        <end position="1674"/>
    </location>
</feature>
<evidence type="ECO:0000256" key="9">
    <source>
        <dbReference type="PROSITE-ProRule" id="PRU00302"/>
    </source>
</evidence>
<feature type="domain" description="EGF-like" evidence="10">
    <location>
        <begin position="1370"/>
        <end position="1407"/>
    </location>
</feature>
<feature type="domain" description="Sushi" evidence="13">
    <location>
        <begin position="1792"/>
        <end position="1865"/>
    </location>
</feature>
<evidence type="ECO:0000313" key="15">
    <source>
        <dbReference type="Proteomes" id="UP000515158"/>
    </source>
</evidence>
<dbReference type="InterPro" id="IPR000152">
    <property type="entry name" value="EGF-type_Asp/Asn_hydroxyl_site"/>
</dbReference>
<dbReference type="CDD" id="cd00054">
    <property type="entry name" value="EGF_CA"/>
    <property type="match status" value="5"/>
</dbReference>
<dbReference type="SMART" id="SM00179">
    <property type="entry name" value="EGF_CA"/>
    <property type="match status" value="6"/>
</dbReference>
<dbReference type="InterPro" id="IPR000436">
    <property type="entry name" value="Sushi_SCR_CCP_dom"/>
</dbReference>
<keyword evidence="2 9" id="KW-0768">Sushi</keyword>
<gene>
    <name evidence="16" type="primary">LOC117653847</name>
</gene>
<evidence type="ECO:0000256" key="4">
    <source>
        <dbReference type="ARBA" id="ARBA00022737"/>
    </source>
</evidence>
<keyword evidence="4" id="KW-0677">Repeat</keyword>
<feature type="disulfide bond" evidence="9">
    <location>
        <begin position="528"/>
        <end position="555"/>
    </location>
</feature>
<proteinExistence type="predicted"/>
<evidence type="ECO:0000256" key="3">
    <source>
        <dbReference type="ARBA" id="ARBA00022729"/>
    </source>
</evidence>
<dbReference type="Pfam" id="PF00084">
    <property type="entry name" value="Sushi"/>
    <property type="match status" value="9"/>
</dbReference>
<feature type="domain" description="Sushi" evidence="13">
    <location>
        <begin position="419"/>
        <end position="479"/>
    </location>
</feature>
<dbReference type="InterPro" id="IPR002035">
    <property type="entry name" value="VWF_A"/>
</dbReference>
<evidence type="ECO:0000256" key="2">
    <source>
        <dbReference type="ARBA" id="ARBA00022659"/>
    </source>
</evidence>
<feature type="domain" description="EGF-like" evidence="10">
    <location>
        <begin position="1214"/>
        <end position="1251"/>
    </location>
</feature>
<feature type="disulfide bond" evidence="9">
    <location>
        <begin position="421"/>
        <end position="464"/>
    </location>
</feature>
<feature type="disulfide bond" evidence="9">
    <location>
        <begin position="2127"/>
        <end position="2154"/>
    </location>
</feature>
<dbReference type="PROSITE" id="PS50923">
    <property type="entry name" value="SUSHI"/>
    <property type="match status" value="10"/>
</dbReference>
<keyword evidence="6 8" id="KW-1015">Disulfide bond</keyword>
<dbReference type="PROSITE" id="PS00022">
    <property type="entry name" value="EGF_1"/>
    <property type="match status" value="6"/>
</dbReference>
<dbReference type="SMART" id="SM00327">
    <property type="entry name" value="VWA"/>
    <property type="match status" value="1"/>
</dbReference>
<dbReference type="PROSITE" id="PS01187">
    <property type="entry name" value="EGF_CA"/>
    <property type="match status" value="2"/>
</dbReference>
<keyword evidence="7" id="KW-0325">Glycoprotein</keyword>
<feature type="domain" description="VWFA" evidence="11">
    <location>
        <begin position="122"/>
        <end position="303"/>
    </location>
</feature>
<feature type="disulfide bond" evidence="8">
    <location>
        <begin position="1279"/>
        <end position="1288"/>
    </location>
</feature>
<dbReference type="Pfam" id="PF00008">
    <property type="entry name" value="EGF"/>
    <property type="match status" value="4"/>
</dbReference>
<feature type="disulfide bond" evidence="9">
    <location>
        <begin position="1762"/>
        <end position="1789"/>
    </location>
</feature>
<dbReference type="PROSITE" id="PS00010">
    <property type="entry name" value="ASX_HYDROXYL"/>
    <property type="match status" value="2"/>
</dbReference>
<dbReference type="InterPro" id="IPR001881">
    <property type="entry name" value="EGF-like_Ca-bd_dom"/>
</dbReference>
<evidence type="ECO:0000256" key="6">
    <source>
        <dbReference type="ARBA" id="ARBA00023157"/>
    </source>
</evidence>
<evidence type="ECO:0000259" key="11">
    <source>
        <dbReference type="PROSITE" id="PS50234"/>
    </source>
</evidence>
<feature type="disulfide bond" evidence="8">
    <location>
        <begin position="1202"/>
        <end position="1211"/>
    </location>
</feature>
<evidence type="ECO:0000313" key="16">
    <source>
        <dbReference type="RefSeq" id="XP_034255698.1"/>
    </source>
</evidence>
<feature type="domain" description="HYR" evidence="12">
    <location>
        <begin position="706"/>
        <end position="788"/>
    </location>
</feature>
<dbReference type="GeneID" id="117653847"/>
<dbReference type="InterPro" id="IPR013320">
    <property type="entry name" value="ConA-like_dom_sf"/>
</dbReference>
<feature type="domain" description="Sushi" evidence="13">
    <location>
        <begin position="1733"/>
        <end position="1791"/>
    </location>
</feature>
<dbReference type="GO" id="GO:0042063">
    <property type="term" value="P:gliogenesis"/>
    <property type="evidence" value="ECO:0007669"/>
    <property type="project" value="UniProtKB-ARBA"/>
</dbReference>
<feature type="disulfide bond" evidence="8">
    <location>
        <begin position="1358"/>
        <end position="1367"/>
    </location>
</feature>
<feature type="domain" description="EGF-like" evidence="10">
    <location>
        <begin position="1330"/>
        <end position="1368"/>
    </location>
</feature>
<dbReference type="PROSITE" id="PS50234">
    <property type="entry name" value="VWFA"/>
    <property type="match status" value="1"/>
</dbReference>
<feature type="disulfide bond" evidence="9">
    <location>
        <begin position="450"/>
        <end position="477"/>
    </location>
</feature>
<dbReference type="SMART" id="SM00032">
    <property type="entry name" value="CCP"/>
    <property type="match status" value="10"/>
</dbReference>
<dbReference type="SMART" id="SM01411">
    <property type="entry name" value="Ephrin_rec_like"/>
    <property type="match status" value="3"/>
</dbReference>
<dbReference type="GO" id="GO:0005509">
    <property type="term" value="F:calcium ion binding"/>
    <property type="evidence" value="ECO:0007669"/>
    <property type="project" value="InterPro"/>
</dbReference>
<dbReference type="SUPFAM" id="SSF57196">
    <property type="entry name" value="EGF/Laminin"/>
    <property type="match status" value="6"/>
</dbReference>
<dbReference type="InterPro" id="IPR000742">
    <property type="entry name" value="EGF"/>
</dbReference>
<dbReference type="PROSITE" id="PS51828">
    <property type="entry name" value="PTX_2"/>
    <property type="match status" value="1"/>
</dbReference>
<dbReference type="Gene3D" id="2.10.25.10">
    <property type="entry name" value="Laminin"/>
    <property type="match status" value="6"/>
</dbReference>
<dbReference type="SUPFAM" id="SSF49899">
    <property type="entry name" value="Concanavalin A-like lectins/glucanases"/>
    <property type="match status" value="1"/>
</dbReference>
<dbReference type="PRINTS" id="PR00895">
    <property type="entry name" value="PENTAXIN"/>
</dbReference>
<feature type="domain" description="Sushi" evidence="13">
    <location>
        <begin position="2033"/>
        <end position="2093"/>
    </location>
</feature>
<sequence length="2158" mass="236425">MLTLFPTDATPVSSLEMYFASKWHWYSALSLVLLNCASNCALSSSTTSEFDEDFERTTWNGVSLVEGGEEATEVISTLKAQENQGNRLFNNQSHVKKKVDELGDILKKKVEMLQMRDNRKLDIVFLIDASSSMGDENFISELKFVKKLLADFTIAVNETRVAVITFSDPDKVIRHIDHITDPSSENHKCNMLHSHLLNINYTGGLTYTLGALLEAQGVLMRSREGAQKAVFLITDGFSNGGDPVPVAQILKDNGTYIFTFGIQSGNIIELQNISSPPAEHFSYFVDSFGQFEAVVRRALHQDLSSGFYQVLTDMAPCNLLCSARNSSGCCDAQARCSCGTGTGHYRCLCNPGYYGSGLKDSCTPCPSGTYHDGLSAGDESVCLPCPDPNHITNVGNASSRASCVCKKGFAARGDFCEIITCPPIYPPENGYFVKGGLCQRVFNAACGVRCKAGYTLHGSSIRLCQENSTWSGKEPKCIVKMCPNPEMPQNGDLKCSLPPSMSNDFLDPAGDDSKSLLYAVDTECQFTCRPGHLLVGSRRRICLPLARWDGLRTVCKPITCRPLPKVFNGLVTPLSCTASSKLPFGQRCNISCEKGYKLVGPISRKCGGKGGQWSLKSSASKCLDEEPPAILCPANIETSSDTGEAFATIVIPSPVTSDNSGQPPFVWSQPTLSLPMKIPIGILQITFIAMDSSHNQAQCNMTITVLDKEPPMIETCISPNHIHLMETGGNRTVSWLEPEFYDNSGKKPRVVSSHSYGEFPVGKTDVKVVAIDESGNNSTCVLEIVVEDSPCRHQPPHATTVCNLDGDISINCSTTCHEGYVFDMNGIEETDFLTMYENGSLYFSCPVSKNEKYKQFIDSFTLPQCRETVLPNSISQEGEMTFIANKGACSDRELLSKVKHLVQLELSRRSEDICNTTETSCNILNTNATCEEIASLEEEETNTIHHRKRSIGSLSSKESYESKFRRRDTTARSSASSINIQFTVNTQFHTEEPEARQLGNGGLSQLKDSLSRSLITLPPNISKQTMYWKGKEVLTCANGSVPHSSGFCVKCPAGSFFTTPPHKCLPCPLGKYQNLKGQSSCFSCPNGMSTRYDSSQSVLDCNYLCQPGTYGRTFKSGAQNGNSVSPCFPCNTGSFQPNYGATNCLQCPPGLHSFKKGAKSIKECLKMSGKANWSSPSSCLSHLCQNGGSCRSIPLGFISCDCQRGFYGSVCELAIDDCSSGPCLNGGQCSNKKPSGYECQCPPGFHGKNCQDDIDECIPNPCLNNSTCEDLNNGYFCDCLEGFQGLNCDENIDDCFNGPCGDHGLCIDGVANYTCSCTDGYSGRYCETEPADPCFEENPCLNGGSCVPLNTKKYRCICPPGWEGEHCNKELNGCLPSPCLNNGTCVKRKEGKFLCHCPANFAGYICQTSLHSNFILYMHSPSVTDYSMVDFPSQNFTELTTCLWLKSKDGFNYGTAFSYATENQSNTFTLTDYNGFVLYVNGDRVVTDVSANDGLWHHICVLWQSNQGLWSIHLDGVLRDMGSGLSSNHHVRGGGKLVLGQEQDRIGGGFSESESLIGRVYKLDVWDYMLSFTRIITLARECTLSLDGSVVRWTDFLPNIRGKIKVENSTFCSECPTLASLWHGTVKLVKANDVTYASYECDDGFVIHKSKLTSVKRYCLKHGSWEGDPPECVRRSCGFPGYLPGGTFTGRSFLYTDTIKYMCHFGAQILGNTTRVCEANGKWSGEPPICKGSECQPLKAPEHGVIALGKKAGGIQIATFSCDNGFHVDGAHILTCMYDGTWDETMPDCLRNSCPSPPEISHGGFEKNSRKQFLYEEKVYYECEPEYELAPGSPGVMQCNEEGNWCPHWPNPEDQSNATLPVCELKHCLQPENLEHGSWKLKHGLVIANANYSLGSVVAAVCETDYNISGPKNKLCKDKVWWPLEITQCAKVTCDTEGLPYDLPHSILDLTGEEVHDKATLSCKKTYRLSRAKGGSLESNDYIAERVPGGKLSWECKLDGSWSMSGSQESTSSEFELLACLPELQENVTDLNVACDHPKAPEFGYVASDRLEIKNSVGTFVEVRCRPGFWLDGPSTMVCGKNGTWLSTSSCKPIKCQSPPNFPNMVLISTTAVGQDEEFGNMVTFECQSGFQRGGDLSIRCQLTGTWSPMRGKCILPS</sequence>
<dbReference type="PANTHER" id="PTHR46393">
    <property type="entry name" value="SUSHI DOMAIN-CONTAINING PROTEIN"/>
    <property type="match status" value="1"/>
</dbReference>
<dbReference type="PROSITE" id="PS50825">
    <property type="entry name" value="HYR"/>
    <property type="match status" value="2"/>
</dbReference>
<dbReference type="Pfam" id="PF02494">
    <property type="entry name" value="HYR"/>
    <property type="match status" value="2"/>
</dbReference>
<dbReference type="InterPro" id="IPR011641">
    <property type="entry name" value="Tyr-kin_ephrin_A/B_rcpt-like"/>
</dbReference>
<reference evidence="16" key="1">
    <citation type="submission" date="2025-08" db="UniProtKB">
        <authorList>
            <consortium name="RefSeq"/>
        </authorList>
    </citation>
    <scope>IDENTIFICATION</scope>
    <source>
        <tissue evidence="16">Total insect</tissue>
    </source>
</reference>
<dbReference type="Pfam" id="PF00354">
    <property type="entry name" value="Pentaxin"/>
    <property type="match status" value="1"/>
</dbReference>
<feature type="disulfide bond" evidence="9">
    <location>
        <begin position="1703"/>
        <end position="1730"/>
    </location>
</feature>
<dbReference type="Proteomes" id="UP000515158">
    <property type="component" value="Unplaced"/>
</dbReference>
<dbReference type="PROSITE" id="PS50026">
    <property type="entry name" value="EGF_3"/>
    <property type="match status" value="6"/>
</dbReference>
<organism evidence="16">
    <name type="scientific">Thrips palmi</name>
    <name type="common">Melon thrips</name>
    <dbReference type="NCBI Taxonomy" id="161013"/>
    <lineage>
        <taxon>Eukaryota</taxon>
        <taxon>Metazoa</taxon>
        <taxon>Ecdysozoa</taxon>
        <taxon>Arthropoda</taxon>
        <taxon>Hexapoda</taxon>
        <taxon>Insecta</taxon>
        <taxon>Pterygota</taxon>
        <taxon>Neoptera</taxon>
        <taxon>Paraneoptera</taxon>
        <taxon>Thysanoptera</taxon>
        <taxon>Terebrantia</taxon>
        <taxon>Thripoidea</taxon>
        <taxon>Thripidae</taxon>
        <taxon>Thrips</taxon>
    </lineage>
</organism>
<dbReference type="SUPFAM" id="SSF57535">
    <property type="entry name" value="Complement control module/SCR domain"/>
    <property type="match status" value="10"/>
</dbReference>
<dbReference type="InParanoid" id="A0A6P9AC04"/>
<feature type="disulfide bond" evidence="9">
    <location>
        <begin position="1902"/>
        <end position="1929"/>
    </location>
</feature>
<feature type="disulfide bond" evidence="8">
    <location>
        <begin position="1317"/>
        <end position="1326"/>
    </location>
</feature>
<dbReference type="SMART" id="SM00181">
    <property type="entry name" value="EGF"/>
    <property type="match status" value="8"/>
</dbReference>
<dbReference type="InterPro" id="IPR035976">
    <property type="entry name" value="Sushi/SCR/CCP_sf"/>
</dbReference>
<dbReference type="InterPro" id="IPR009030">
    <property type="entry name" value="Growth_fac_rcpt_cys_sf"/>
</dbReference>
<protein>
    <submittedName>
        <fullName evidence="16">Sushi, von Willebrand factor type A, EGF and pentraxin domain-containing protein 1-like isoform X1</fullName>
    </submittedName>
</protein>
<dbReference type="InterPro" id="IPR018097">
    <property type="entry name" value="EGF_Ca-bd_CS"/>
</dbReference>
<evidence type="ECO:0000259" key="12">
    <source>
        <dbReference type="PROSITE" id="PS50825"/>
    </source>
</evidence>
<feature type="disulfide bond" evidence="8">
    <location>
        <begin position="1397"/>
        <end position="1406"/>
    </location>
</feature>
<dbReference type="Pfam" id="PF07699">
    <property type="entry name" value="Ephrin_rec_like"/>
    <property type="match status" value="3"/>
</dbReference>
<dbReference type="Gene3D" id="2.10.70.10">
    <property type="entry name" value="Complement Module, domain 1"/>
    <property type="match status" value="10"/>
</dbReference>
<dbReference type="SUPFAM" id="SSF57184">
    <property type="entry name" value="Growth factor receptor domain"/>
    <property type="match status" value="1"/>
</dbReference>
<name>A0A6P9AC04_THRPL</name>
<evidence type="ECO:0000259" key="10">
    <source>
        <dbReference type="PROSITE" id="PS50026"/>
    </source>
</evidence>
<feature type="domain" description="Sushi" evidence="13">
    <location>
        <begin position="1866"/>
        <end position="1931"/>
    </location>
</feature>
<feature type="domain" description="EGF-like" evidence="10">
    <location>
        <begin position="1291"/>
        <end position="1327"/>
    </location>
</feature>
<feature type="domain" description="HYR" evidence="12">
    <location>
        <begin position="623"/>
        <end position="705"/>
    </location>
</feature>
<dbReference type="OrthoDB" id="6515930at2759"/>
<evidence type="ECO:0000259" key="13">
    <source>
        <dbReference type="PROSITE" id="PS50923"/>
    </source>
</evidence>
<dbReference type="InterPro" id="IPR036465">
    <property type="entry name" value="vWFA_dom_sf"/>
</dbReference>
<feature type="domain" description="Sushi" evidence="13">
    <location>
        <begin position="2094"/>
        <end position="2156"/>
    </location>
</feature>
<dbReference type="PANTHER" id="PTHR46393:SF7">
    <property type="entry name" value="COMPLEMENT C2"/>
    <property type="match status" value="1"/>
</dbReference>
<feature type="domain" description="Sushi" evidence="13">
    <location>
        <begin position="558"/>
        <end position="624"/>
    </location>
</feature>
<dbReference type="GO" id="GO:0005886">
    <property type="term" value="C:plasma membrane"/>
    <property type="evidence" value="ECO:0007669"/>
    <property type="project" value="UniProtKB-ARBA"/>
</dbReference>